<dbReference type="EMBL" id="CP029835">
    <property type="protein sequence ID" value="AWU97870.1"/>
    <property type="molecule type" value="Genomic_DNA"/>
</dbReference>
<dbReference type="AlphaFoldDB" id="A0A2U9SE44"/>
<dbReference type="Proteomes" id="UP000249605">
    <property type="component" value="Plasmid unnamed5"/>
</dbReference>
<dbReference type="Gene3D" id="3.90.550.10">
    <property type="entry name" value="Spore Coat Polysaccharide Biosynthesis Protein SpsA, Chain A"/>
    <property type="match status" value="1"/>
</dbReference>
<gene>
    <name evidence="1" type="ORF">DM194_26620</name>
</gene>
<dbReference type="InterPro" id="IPR029044">
    <property type="entry name" value="Nucleotide-diphossugar_trans"/>
</dbReference>
<evidence type="ECO:0000313" key="1">
    <source>
        <dbReference type="EMBL" id="AWU97870.1"/>
    </source>
</evidence>
<organism evidence="1 2">
    <name type="scientific">Azospirillum ramasamyi</name>
    <dbReference type="NCBI Taxonomy" id="682998"/>
    <lineage>
        <taxon>Bacteria</taxon>
        <taxon>Pseudomonadati</taxon>
        <taxon>Pseudomonadota</taxon>
        <taxon>Alphaproteobacteria</taxon>
        <taxon>Rhodospirillales</taxon>
        <taxon>Azospirillaceae</taxon>
        <taxon>Azospirillum</taxon>
    </lineage>
</organism>
<geneLocation type="plasmid" evidence="1 2">
    <name>unnamed5</name>
</geneLocation>
<dbReference type="RefSeq" id="WP_111070665.1">
    <property type="nucleotide sequence ID" value="NZ_CP029835.1"/>
</dbReference>
<keyword evidence="2" id="KW-1185">Reference proteome</keyword>
<accession>A0A2U9SE44</accession>
<name>A0A2U9SE44_9PROT</name>
<dbReference type="SUPFAM" id="SSF53448">
    <property type="entry name" value="Nucleotide-diphospho-sugar transferases"/>
    <property type="match status" value="1"/>
</dbReference>
<dbReference type="KEGG" id="azm:DM194_26620"/>
<keyword evidence="1" id="KW-0614">Plasmid</keyword>
<dbReference type="OrthoDB" id="7301503at2"/>
<reference evidence="1 2" key="1">
    <citation type="submission" date="2018-06" db="EMBL/GenBank/DDBJ databases">
        <title>Complete genome sequencing of Azospirillum sp. M2T2B2.</title>
        <authorList>
            <person name="Heo J."/>
            <person name="Kim S.-J."/>
            <person name="Kwon S.-W."/>
            <person name="Anandham R."/>
        </authorList>
    </citation>
    <scope>NUCLEOTIDE SEQUENCE [LARGE SCALE GENOMIC DNA]</scope>
    <source>
        <strain evidence="1 2">M2T2B2</strain>
        <plasmid evidence="1 2">unnamed5</plasmid>
    </source>
</reference>
<proteinExistence type="predicted"/>
<evidence type="ECO:0000313" key="2">
    <source>
        <dbReference type="Proteomes" id="UP000249605"/>
    </source>
</evidence>
<sequence length="240" mass="25350">MNAIIPLAGPDFIHPRFGIRPLVEVEGEPLVRRAITGRPWWRDGTLGPADLVFVLRDVPEARTVQGFLRDWFPGSRAVRLSDLTGGALLSALAGTALLARPSAPVCVDLVDILYDGPAMAGLFADPAVGGVLPCFQSDDPCYSYAEIAADGSVVRTMEKRVISSHASAGTYLFRDAALFLRAAAHSLEHADRLAHKGALFLCPAMNGVIAEGLRVLPVPVGNVRPVSKSFGEAAGKGDAA</sequence>
<protein>
    <submittedName>
        <fullName evidence="1">Uncharacterized protein</fullName>
    </submittedName>
</protein>